<comment type="caution">
    <text evidence="1">The sequence shown here is derived from an EMBL/GenBank/DDBJ whole genome shotgun (WGS) entry which is preliminary data.</text>
</comment>
<proteinExistence type="predicted"/>
<reference evidence="1 2" key="1">
    <citation type="journal article" date="2016" name="Nat. Commun.">
        <title>Genomes of cryptic chimpanzee Plasmodium species reveal key evolutionary events leading to human malaria.</title>
        <authorList>
            <person name="Sundararaman S.A."/>
            <person name="Plenderleith L.J."/>
            <person name="Liu W."/>
            <person name="Loy D.E."/>
            <person name="Learn G.H."/>
            <person name="Li Y."/>
            <person name="Shaw K.S."/>
            <person name="Ayouba A."/>
            <person name="Peeters M."/>
            <person name="Speede S."/>
            <person name="Shaw G.M."/>
            <person name="Bushman F.D."/>
            <person name="Brisson D."/>
            <person name="Rayner J.C."/>
            <person name="Sharp P.M."/>
            <person name="Hahn B.H."/>
        </authorList>
    </citation>
    <scope>NUCLEOTIDE SEQUENCE [LARGE SCALE GENOMIC DNA]</scope>
    <source>
        <strain evidence="1 2">SY57</strain>
    </source>
</reference>
<protein>
    <submittedName>
        <fullName evidence="1">Uncharacterized protein</fullName>
    </submittedName>
</protein>
<feature type="non-terminal residue" evidence="1">
    <location>
        <position position="173"/>
    </location>
</feature>
<dbReference type="VEuPathDB" id="PlasmoDB:PRG01_0608600"/>
<dbReference type="AlphaFoldDB" id="A0A151L378"/>
<dbReference type="Proteomes" id="UP000076359">
    <property type="component" value="Unassembled WGS sequence"/>
</dbReference>
<accession>A0A151L378</accession>
<gene>
    <name evidence="1" type="ORF">PRSY57_0009500</name>
</gene>
<dbReference type="EMBL" id="LVLA01000136">
    <property type="protein sequence ID" value="KYN93412.1"/>
    <property type="molecule type" value="Genomic_DNA"/>
</dbReference>
<evidence type="ECO:0000313" key="1">
    <source>
        <dbReference type="EMBL" id="KYN93412.1"/>
    </source>
</evidence>
<dbReference type="RefSeq" id="XP_019969814.1">
    <property type="nucleotide sequence ID" value="XM_020114183.1"/>
</dbReference>
<evidence type="ECO:0000313" key="2">
    <source>
        <dbReference type="Proteomes" id="UP000076359"/>
    </source>
</evidence>
<feature type="non-terminal residue" evidence="1">
    <location>
        <position position="1"/>
    </location>
</feature>
<dbReference type="KEGG" id="prei:PRSY57_0009500"/>
<organism evidence="1 2">
    <name type="scientific">Plasmodium reichenowi</name>
    <dbReference type="NCBI Taxonomy" id="5854"/>
    <lineage>
        <taxon>Eukaryota</taxon>
        <taxon>Sar</taxon>
        <taxon>Alveolata</taxon>
        <taxon>Apicomplexa</taxon>
        <taxon>Aconoidasida</taxon>
        <taxon>Haemosporida</taxon>
        <taxon>Plasmodiidae</taxon>
        <taxon>Plasmodium</taxon>
        <taxon>Plasmodium (Laverania)</taxon>
    </lineage>
</organism>
<sequence>KKHTQKHTHKEKKNYTNNIYDIINKDNFDENKNIFEFLNPIFNYDNVQNFINHYIHIIKNYNDTYLKHYIYHYYLFNYDFTFQNVYNFSNIEHIHYIKNDANPPPCSNNNNNNNNIKYNNNIHLLYTSIINTYVNFCACPTKLNQYNSSNNNRISQYKFLYDNYCMYNNQNYV</sequence>
<dbReference type="VEuPathDB" id="PlasmoDB:PRCDC_0607700"/>
<dbReference type="GeneID" id="30953536"/>
<name>A0A151L378_PLARE</name>